<dbReference type="PANTHER" id="PTHR35603:SF2">
    <property type="entry name" value="OUTER MEMBRANE LIPOPROTEIN"/>
    <property type="match status" value="1"/>
</dbReference>
<accession>A0ABS1JKQ9</accession>
<dbReference type="PANTHER" id="PTHR35603">
    <property type="match status" value="1"/>
</dbReference>
<keyword evidence="2" id="KW-0472">Membrane</keyword>
<feature type="domain" description="Glycine zipper 2TM" evidence="4">
    <location>
        <begin position="56"/>
        <end position="96"/>
    </location>
</feature>
<dbReference type="Proteomes" id="UP000622707">
    <property type="component" value="Unassembled WGS sequence"/>
</dbReference>
<keyword evidence="3" id="KW-0732">Signal</keyword>
<evidence type="ECO:0000256" key="2">
    <source>
        <dbReference type="ARBA" id="ARBA00023136"/>
    </source>
</evidence>
<evidence type="ECO:0000256" key="1">
    <source>
        <dbReference type="ARBA" id="ARBA00004370"/>
    </source>
</evidence>
<evidence type="ECO:0000313" key="5">
    <source>
        <dbReference type="EMBL" id="MBL0424803.1"/>
    </source>
</evidence>
<dbReference type="Pfam" id="PF05433">
    <property type="entry name" value="Rick_17kDa_Anti"/>
    <property type="match status" value="1"/>
</dbReference>
<dbReference type="EMBL" id="JAEQND010000003">
    <property type="protein sequence ID" value="MBL0424803.1"/>
    <property type="molecule type" value="Genomic_DNA"/>
</dbReference>
<keyword evidence="6" id="KW-1185">Reference proteome</keyword>
<dbReference type="InterPro" id="IPR008816">
    <property type="entry name" value="Gly_zipper_2TM_dom"/>
</dbReference>
<feature type="chain" id="PRO_5045603715" evidence="3">
    <location>
        <begin position="22"/>
        <end position="175"/>
    </location>
</feature>
<organism evidence="5 6">
    <name type="scientific">Ramlibacter alkalitolerans</name>
    <dbReference type="NCBI Taxonomy" id="2039631"/>
    <lineage>
        <taxon>Bacteria</taxon>
        <taxon>Pseudomonadati</taxon>
        <taxon>Pseudomonadota</taxon>
        <taxon>Betaproteobacteria</taxon>
        <taxon>Burkholderiales</taxon>
        <taxon>Comamonadaceae</taxon>
        <taxon>Ramlibacter</taxon>
    </lineage>
</organism>
<evidence type="ECO:0000256" key="3">
    <source>
        <dbReference type="SAM" id="SignalP"/>
    </source>
</evidence>
<evidence type="ECO:0000259" key="4">
    <source>
        <dbReference type="Pfam" id="PF05433"/>
    </source>
</evidence>
<dbReference type="InterPro" id="IPR051407">
    <property type="entry name" value="Bact_OM_lipoprot/Surf_antigen"/>
</dbReference>
<evidence type="ECO:0000313" key="6">
    <source>
        <dbReference type="Proteomes" id="UP000622707"/>
    </source>
</evidence>
<proteinExistence type="predicted"/>
<gene>
    <name evidence="5" type="ORF">JI746_06755</name>
</gene>
<feature type="signal peptide" evidence="3">
    <location>
        <begin position="1"/>
        <end position="21"/>
    </location>
</feature>
<sequence>MRPSILLAAVAALVAAAPALADLPWMVRQQGGYEYKPQYRPAQVAGTSRCNSRAVGGVLAGIVGGALGEQIGRGEGRTLATVGGAVAGVLVGGEVGRRMDAADHACVGEVLEVAPEGRQVQWQDGGRRYTVVPGKVNYVQGAYCRPYTLTVHTGRSPQRQRGTACRRPDGVWMAG</sequence>
<reference evidence="5 6" key="1">
    <citation type="journal article" date="2017" name="Int. J. Syst. Evol. Microbiol.">
        <title>Ramlibacter alkalitolerans sp. nov., alkali-tolerant bacterium isolated from soil of ginseng.</title>
        <authorList>
            <person name="Lee D.H."/>
            <person name="Cha C.J."/>
        </authorList>
    </citation>
    <scope>NUCLEOTIDE SEQUENCE [LARGE SCALE GENOMIC DNA]</scope>
    <source>
        <strain evidence="5 6">KACC 19305</strain>
    </source>
</reference>
<comment type="subcellular location">
    <subcellularLocation>
        <location evidence="1">Membrane</location>
    </subcellularLocation>
</comment>
<protein>
    <submittedName>
        <fullName evidence="5">Glycine zipper 2TM domain-containing protein</fullName>
    </submittedName>
</protein>
<comment type="caution">
    <text evidence="5">The sequence shown here is derived from an EMBL/GenBank/DDBJ whole genome shotgun (WGS) entry which is preliminary data.</text>
</comment>
<dbReference type="RefSeq" id="WP_201688034.1">
    <property type="nucleotide sequence ID" value="NZ_JAEQND010000003.1"/>
</dbReference>
<name>A0ABS1JKQ9_9BURK</name>